<dbReference type="RefSeq" id="WP_134649699.1">
    <property type="nucleotide sequence ID" value="NZ_CP132302.1"/>
</dbReference>
<dbReference type="PANTHER" id="PTHR30435">
    <property type="entry name" value="FLAGELLAR PROTEIN"/>
    <property type="match status" value="1"/>
</dbReference>
<dbReference type="SUPFAM" id="SSF117143">
    <property type="entry name" value="Flagellar hook protein flgE"/>
    <property type="match status" value="1"/>
</dbReference>
<comment type="similarity">
    <text evidence="2 5">Belongs to the flagella basal body rod proteins family.</text>
</comment>
<dbReference type="InterPro" id="IPR037925">
    <property type="entry name" value="FlgE/F/G-like"/>
</dbReference>
<dbReference type="Pfam" id="PF00460">
    <property type="entry name" value="Flg_bb_rod"/>
    <property type="match status" value="1"/>
</dbReference>
<keyword evidence="10" id="KW-0282">Flagellum</keyword>
<feature type="domain" description="Flagellar basal-body/hook protein C-terminal" evidence="7">
    <location>
        <begin position="385"/>
        <end position="429"/>
    </location>
</feature>
<dbReference type="GO" id="GO:0009425">
    <property type="term" value="C:bacterial-type flagellum basal body"/>
    <property type="evidence" value="ECO:0007669"/>
    <property type="project" value="UniProtKB-SubCell"/>
</dbReference>
<dbReference type="Pfam" id="PF06429">
    <property type="entry name" value="Flg_bbr_C"/>
    <property type="match status" value="1"/>
</dbReference>
<evidence type="ECO:0000259" key="6">
    <source>
        <dbReference type="Pfam" id="PF00460"/>
    </source>
</evidence>
<feature type="domain" description="Flagellar basal body rod protein N-terminal" evidence="6">
    <location>
        <begin position="7"/>
        <end position="37"/>
    </location>
</feature>
<evidence type="ECO:0000256" key="1">
    <source>
        <dbReference type="ARBA" id="ARBA00004117"/>
    </source>
</evidence>
<dbReference type="GO" id="GO:0071978">
    <property type="term" value="P:bacterial-type flagellum-dependent swarming motility"/>
    <property type="evidence" value="ECO:0007669"/>
    <property type="project" value="TreeGrafter"/>
</dbReference>
<dbReference type="Pfam" id="PF07559">
    <property type="entry name" value="FlgE_D2"/>
    <property type="match status" value="1"/>
</dbReference>
<evidence type="ECO:0000313" key="10">
    <source>
        <dbReference type="EMBL" id="WLR96476.1"/>
    </source>
</evidence>
<dbReference type="AlphaFoldDB" id="A0AA50CLD9"/>
<dbReference type="GO" id="GO:0005829">
    <property type="term" value="C:cytosol"/>
    <property type="evidence" value="ECO:0007669"/>
    <property type="project" value="TreeGrafter"/>
</dbReference>
<dbReference type="InterPro" id="IPR053967">
    <property type="entry name" value="LlgE_F_G-like_D1"/>
</dbReference>
<dbReference type="PANTHER" id="PTHR30435:SF1">
    <property type="entry name" value="FLAGELLAR HOOK PROTEIN FLGE"/>
    <property type="match status" value="1"/>
</dbReference>
<evidence type="ECO:0000256" key="2">
    <source>
        <dbReference type="ARBA" id="ARBA00009677"/>
    </source>
</evidence>
<comment type="subcellular location">
    <subcellularLocation>
        <location evidence="1 5">Bacterial flagellum basal body</location>
    </subcellularLocation>
</comment>
<organism evidence="10 11">
    <name type="scientific">Shinella sumterensis</name>
    <dbReference type="NCBI Taxonomy" id="1967501"/>
    <lineage>
        <taxon>Bacteria</taxon>
        <taxon>Pseudomonadati</taxon>
        <taxon>Pseudomonadota</taxon>
        <taxon>Alphaproteobacteria</taxon>
        <taxon>Hyphomicrobiales</taxon>
        <taxon>Rhizobiaceae</taxon>
        <taxon>Shinella</taxon>
    </lineage>
</organism>
<evidence type="ECO:0000259" key="7">
    <source>
        <dbReference type="Pfam" id="PF06429"/>
    </source>
</evidence>
<reference evidence="10 11" key="1">
    <citation type="submission" date="2023-08" db="EMBL/GenBank/DDBJ databases">
        <title>Pathogen: clinical or host-associated sample.</title>
        <authorList>
            <person name="Hergert J."/>
            <person name="Casey R."/>
            <person name="Wagner J."/>
            <person name="Young E.L."/>
            <person name="Oakeson K.F."/>
        </authorList>
    </citation>
    <scope>NUCLEOTIDE SEQUENCE [LARGE SCALE GENOMIC DNA]</scope>
    <source>
        <strain evidence="10 11">1760953</strain>
    </source>
</reference>
<evidence type="ECO:0000256" key="5">
    <source>
        <dbReference type="RuleBase" id="RU362116"/>
    </source>
</evidence>
<dbReference type="Gene3D" id="2.60.98.20">
    <property type="entry name" value="Flagellar hook protein FlgE"/>
    <property type="match status" value="1"/>
</dbReference>
<dbReference type="InterPro" id="IPR010930">
    <property type="entry name" value="Flg_bb/hook_C_dom"/>
</dbReference>
<keyword evidence="10" id="KW-0966">Cell projection</keyword>
<gene>
    <name evidence="10" type="ORF">Q9313_12210</name>
</gene>
<dbReference type="InterPro" id="IPR019776">
    <property type="entry name" value="Flagellar_basal_body_rod_CS"/>
</dbReference>
<keyword evidence="10" id="KW-0969">Cilium</keyword>
<evidence type="ECO:0000256" key="3">
    <source>
        <dbReference type="ARBA" id="ARBA00019015"/>
    </source>
</evidence>
<dbReference type="EMBL" id="CP132302">
    <property type="protein sequence ID" value="WLR96476.1"/>
    <property type="molecule type" value="Genomic_DNA"/>
</dbReference>
<dbReference type="InterPro" id="IPR020013">
    <property type="entry name" value="Flagellar_FlgE/F/G"/>
</dbReference>
<dbReference type="GO" id="GO:0009424">
    <property type="term" value="C:bacterial-type flagellum hook"/>
    <property type="evidence" value="ECO:0007669"/>
    <property type="project" value="TreeGrafter"/>
</dbReference>
<proteinExistence type="inferred from homology"/>
<dbReference type="Pfam" id="PF22692">
    <property type="entry name" value="LlgE_F_G_D1"/>
    <property type="match status" value="1"/>
</dbReference>
<evidence type="ECO:0000259" key="8">
    <source>
        <dbReference type="Pfam" id="PF07559"/>
    </source>
</evidence>
<comment type="function">
    <text evidence="5">A flexible structure which links the flagellar filament to the drive apparatus in the basal body.</text>
</comment>
<dbReference type="NCBIfam" id="TIGR03506">
    <property type="entry name" value="FlgEFG_subfam"/>
    <property type="match status" value="1"/>
</dbReference>
<accession>A0AA50CLD9</accession>
<dbReference type="InterPro" id="IPR011491">
    <property type="entry name" value="FlgE_D2"/>
</dbReference>
<dbReference type="InterPro" id="IPR001444">
    <property type="entry name" value="Flag_bb_rod_N"/>
</dbReference>
<name>A0AA50CLD9_9HYPH</name>
<dbReference type="PROSITE" id="PS00588">
    <property type="entry name" value="FLAGELLA_BB_ROD"/>
    <property type="match status" value="1"/>
</dbReference>
<feature type="domain" description="Flagellar hook protein FlgE D2" evidence="8">
    <location>
        <begin position="168"/>
        <end position="304"/>
    </location>
</feature>
<evidence type="ECO:0000259" key="9">
    <source>
        <dbReference type="Pfam" id="PF22692"/>
    </source>
</evidence>
<dbReference type="Proteomes" id="UP001234585">
    <property type="component" value="Chromosome"/>
</dbReference>
<feature type="domain" description="Flagellar hook protein FlgE/F/G-like D1" evidence="9">
    <location>
        <begin position="84"/>
        <end position="164"/>
    </location>
</feature>
<evidence type="ECO:0000256" key="4">
    <source>
        <dbReference type="ARBA" id="ARBA00023143"/>
    </source>
</evidence>
<sequence length="431" mass="44988">MSLYGTMRTGVSGMNAQANRLSTVADNIANANTTGYKKAATQFSSLILPTTGGAYNSGGVTTDVRYSISAQGTFTYTTSATDLAINGRGFFIVQGSDGVEYLTRAGAFTPMSDGTLKNSAGFTLMGYPYSSTEDPTVVINGFAGLEKINLASGELNVKASEKGYLHVNLPSNEADGYKKATSLVAYDSLGNTRKLDFNYTKVSTTAGPPPTSEWEVTVTYTDPETGDIYDMMSGATPPSIVASVDDATPQTLTFDADGKLETPASPADLVLDELPIDGAVLKSLTVSIGGATGGSTQLASAFAAKGDIDGIGPSGVSGYEISDDGIVYLKYENGDLAPKYRIAMANVQSPDNLKPLAGNVYSQSNDSGVIVMGYAGNGGFGTILSGALEDSNVDIAEELTSMIESQRNYTANSKVFQTGSELMEVLVNLKR</sequence>
<keyword evidence="4 5" id="KW-0975">Bacterial flagellum</keyword>
<evidence type="ECO:0000313" key="11">
    <source>
        <dbReference type="Proteomes" id="UP001234585"/>
    </source>
</evidence>
<dbReference type="InterPro" id="IPR037058">
    <property type="entry name" value="Falgellar_hook_FlgE_sf"/>
</dbReference>
<keyword evidence="11" id="KW-1185">Reference proteome</keyword>
<protein>
    <recommendedName>
        <fullName evidence="3 5">Flagellar hook protein FlgE</fullName>
    </recommendedName>
</protein>